<sequence>MEGRVVEEWREVGMELREVPSGAAETPKEAAEVPMGAAAGGGGGSTGVVEDISEASEMEEGEPDVGEGPMGAMVFGCSNGKPRGPGHEERQR</sequence>
<keyword evidence="2" id="KW-1185">Reference proteome</keyword>
<name>A0ACB9VWD3_CHAAC</name>
<proteinExistence type="predicted"/>
<comment type="caution">
    <text evidence="1">The sequence shown here is derived from an EMBL/GenBank/DDBJ whole genome shotgun (WGS) entry which is preliminary data.</text>
</comment>
<dbReference type="EMBL" id="CM043799">
    <property type="protein sequence ID" value="KAI4804251.1"/>
    <property type="molecule type" value="Genomic_DNA"/>
</dbReference>
<protein>
    <submittedName>
        <fullName evidence="1">Uncharacterized protein</fullName>
    </submittedName>
</protein>
<evidence type="ECO:0000313" key="2">
    <source>
        <dbReference type="Proteomes" id="UP001057452"/>
    </source>
</evidence>
<evidence type="ECO:0000313" key="1">
    <source>
        <dbReference type="EMBL" id="KAI4804251.1"/>
    </source>
</evidence>
<gene>
    <name evidence="1" type="ORF">KUCAC02_025885</name>
</gene>
<dbReference type="Proteomes" id="UP001057452">
    <property type="component" value="Chromosome 15"/>
</dbReference>
<accession>A0ACB9VWD3</accession>
<organism evidence="1 2">
    <name type="scientific">Chaenocephalus aceratus</name>
    <name type="common">Blackfin icefish</name>
    <name type="synonym">Chaenichthys aceratus</name>
    <dbReference type="NCBI Taxonomy" id="36190"/>
    <lineage>
        <taxon>Eukaryota</taxon>
        <taxon>Metazoa</taxon>
        <taxon>Chordata</taxon>
        <taxon>Craniata</taxon>
        <taxon>Vertebrata</taxon>
        <taxon>Euteleostomi</taxon>
        <taxon>Actinopterygii</taxon>
        <taxon>Neopterygii</taxon>
        <taxon>Teleostei</taxon>
        <taxon>Neoteleostei</taxon>
        <taxon>Acanthomorphata</taxon>
        <taxon>Eupercaria</taxon>
        <taxon>Perciformes</taxon>
        <taxon>Notothenioidei</taxon>
        <taxon>Channichthyidae</taxon>
        <taxon>Chaenocephalus</taxon>
    </lineage>
</organism>
<reference evidence="1" key="1">
    <citation type="submission" date="2022-05" db="EMBL/GenBank/DDBJ databases">
        <title>Chromosome-level genome of Chaenocephalus aceratus.</title>
        <authorList>
            <person name="Park H."/>
        </authorList>
    </citation>
    <scope>NUCLEOTIDE SEQUENCE</scope>
    <source>
        <strain evidence="1">KU_202001</strain>
    </source>
</reference>